<dbReference type="GO" id="GO:0004146">
    <property type="term" value="F:dihydrofolate reductase activity"/>
    <property type="evidence" value="ECO:0007669"/>
    <property type="project" value="InterPro"/>
</dbReference>
<dbReference type="InterPro" id="IPR024072">
    <property type="entry name" value="DHFR-like_dom_sf"/>
</dbReference>
<evidence type="ECO:0000313" key="2">
    <source>
        <dbReference type="EMBL" id="OGF41716.1"/>
    </source>
</evidence>
<dbReference type="PANTHER" id="PTHR38011">
    <property type="entry name" value="DIHYDROFOLATE REDUCTASE FAMILY PROTEIN (AFU_ORTHOLOGUE AFUA_8G06820)"/>
    <property type="match status" value="1"/>
</dbReference>
<comment type="caution">
    <text evidence="2">The sequence shown here is derived from an EMBL/GenBank/DDBJ whole genome shotgun (WGS) entry which is preliminary data.</text>
</comment>
<dbReference type="SUPFAM" id="SSF53597">
    <property type="entry name" value="Dihydrofolate reductase-like"/>
    <property type="match status" value="1"/>
</dbReference>
<reference evidence="2 3" key="1">
    <citation type="journal article" date="2016" name="Nat. Commun.">
        <title>Thousands of microbial genomes shed light on interconnected biogeochemical processes in an aquifer system.</title>
        <authorList>
            <person name="Anantharaman K."/>
            <person name="Brown C.T."/>
            <person name="Hug L.A."/>
            <person name="Sharon I."/>
            <person name="Castelle C.J."/>
            <person name="Probst A.J."/>
            <person name="Thomas B.C."/>
            <person name="Singh A."/>
            <person name="Wilkins M.J."/>
            <person name="Karaoz U."/>
            <person name="Brodie E.L."/>
            <person name="Williams K.H."/>
            <person name="Hubbard S.S."/>
            <person name="Banfield J.F."/>
        </authorList>
    </citation>
    <scope>NUCLEOTIDE SEQUENCE [LARGE SCALE GENOMIC DNA]</scope>
</reference>
<name>A0A1F5TRV8_9BACT</name>
<proteinExistence type="predicted"/>
<dbReference type="InterPro" id="IPR050765">
    <property type="entry name" value="Riboflavin_Biosynth_HTPR"/>
</dbReference>
<dbReference type="Gene3D" id="3.40.430.10">
    <property type="entry name" value="Dihydrofolate Reductase, subunit A"/>
    <property type="match status" value="1"/>
</dbReference>
<dbReference type="InterPro" id="IPR002734">
    <property type="entry name" value="RibDG_C"/>
</dbReference>
<evidence type="ECO:0000259" key="1">
    <source>
        <dbReference type="PROSITE" id="PS51330"/>
    </source>
</evidence>
<dbReference type="Proteomes" id="UP000177579">
    <property type="component" value="Unassembled WGS sequence"/>
</dbReference>
<evidence type="ECO:0000313" key="3">
    <source>
        <dbReference type="Proteomes" id="UP000177579"/>
    </source>
</evidence>
<organism evidence="2 3">
    <name type="scientific">Candidatus Falkowbacteria bacterium RIFOXYD2_FULL_34_120</name>
    <dbReference type="NCBI Taxonomy" id="1798007"/>
    <lineage>
        <taxon>Bacteria</taxon>
        <taxon>Candidatus Falkowiibacteriota</taxon>
    </lineage>
</organism>
<dbReference type="AlphaFoldDB" id="A0A1F5TRV8"/>
<dbReference type="PANTHER" id="PTHR38011:SF11">
    <property type="entry name" value="2,5-DIAMINO-6-RIBOSYLAMINO-4(3H)-PYRIMIDINONE 5'-PHOSPHATE REDUCTASE"/>
    <property type="match status" value="1"/>
</dbReference>
<dbReference type="GO" id="GO:0009231">
    <property type="term" value="P:riboflavin biosynthetic process"/>
    <property type="evidence" value="ECO:0007669"/>
    <property type="project" value="InterPro"/>
</dbReference>
<protein>
    <recommendedName>
        <fullName evidence="1">DHFR domain-containing protein</fullName>
    </recommendedName>
</protein>
<sequence>MKITLMMAITMDGKIAKNDKHFPDWTSPEDKKLFAKISREHGVVMMGEKTFATFPAPLPGRLNVVFTLNKNPKKTEGVKWVSGDIEKILKELEEMGYAKALLGGGAFLNTTFLEKKLIDEIIVTVEPKIFGSGISLFGGDFNIDLKLLEVNKINKNTVILKYKVVY</sequence>
<dbReference type="GO" id="GO:0046654">
    <property type="term" value="P:tetrahydrofolate biosynthetic process"/>
    <property type="evidence" value="ECO:0007669"/>
    <property type="project" value="InterPro"/>
</dbReference>
<feature type="domain" description="DHFR" evidence="1">
    <location>
        <begin position="2"/>
        <end position="166"/>
    </location>
</feature>
<dbReference type="Pfam" id="PF01872">
    <property type="entry name" value="RibD_C"/>
    <property type="match status" value="1"/>
</dbReference>
<accession>A0A1F5TRV8</accession>
<gene>
    <name evidence="2" type="ORF">A2531_06145</name>
</gene>
<dbReference type="EMBL" id="MFGO01000006">
    <property type="protein sequence ID" value="OGF41716.1"/>
    <property type="molecule type" value="Genomic_DNA"/>
</dbReference>
<dbReference type="PROSITE" id="PS51330">
    <property type="entry name" value="DHFR_2"/>
    <property type="match status" value="1"/>
</dbReference>
<dbReference type="InterPro" id="IPR001796">
    <property type="entry name" value="DHFR_dom"/>
</dbReference>
<dbReference type="GO" id="GO:0008703">
    <property type="term" value="F:5-amino-6-(5-phosphoribosylamino)uracil reductase activity"/>
    <property type="evidence" value="ECO:0007669"/>
    <property type="project" value="InterPro"/>
</dbReference>